<dbReference type="EMBL" id="LUUI01000157">
    <property type="protein sequence ID" value="OAI10220.1"/>
    <property type="molecule type" value="Genomic_DNA"/>
</dbReference>
<organism evidence="2 3">
    <name type="scientific">Methylomonas lenta</name>
    <dbReference type="NCBI Taxonomy" id="980561"/>
    <lineage>
        <taxon>Bacteria</taxon>
        <taxon>Pseudomonadati</taxon>
        <taxon>Pseudomonadota</taxon>
        <taxon>Gammaproteobacteria</taxon>
        <taxon>Methylococcales</taxon>
        <taxon>Methylococcaceae</taxon>
        <taxon>Methylomonas</taxon>
    </lineage>
</organism>
<dbReference type="RefSeq" id="WP_083960735.1">
    <property type="nucleotide sequence ID" value="NZ_LUUI01000157.1"/>
</dbReference>
<dbReference type="Proteomes" id="UP000078476">
    <property type="component" value="Unassembled WGS sequence"/>
</dbReference>
<feature type="chain" id="PRO_5008068602" description="Neuromedin U" evidence="1">
    <location>
        <begin position="29"/>
        <end position="296"/>
    </location>
</feature>
<feature type="signal peptide" evidence="1">
    <location>
        <begin position="1"/>
        <end position="28"/>
    </location>
</feature>
<dbReference type="OrthoDB" id="9809066at2"/>
<protein>
    <recommendedName>
        <fullName evidence="4">Neuromedin U</fullName>
    </recommendedName>
</protein>
<dbReference type="AlphaFoldDB" id="A0A177MZ23"/>
<keyword evidence="1" id="KW-0732">Signal</keyword>
<proteinExistence type="predicted"/>
<accession>A0A177MZ23</accession>
<name>A0A177MZ23_9GAMM</name>
<sequence>MTQKHKILHQLPALAGLLLGLSSYPLSAEETGYQADKQAERFAYKAQNPLSPTYSIPLEYTQHGGADNGDVSIGSIKPIIPVALGNDWHMINQLSLNFIGTPGAVNGIAELPEPYPGNGVAGLGDTTLTSLFTAPISDSFMIGFGPTFVFPTDTLMSDTEDRRSRELGSGKFSVGPALTFVTQPRPWTAGVSIKQIWSVFGNDSRHSVSQMILEPFVNYNLSDGWYLTSDMDMIANWGSQTNQHWTVPVGGGFGKVLPIGKHALNTKLEAYYNPIRPDQNSPEWSANLTLQFLFGK</sequence>
<evidence type="ECO:0000313" key="3">
    <source>
        <dbReference type="Proteomes" id="UP000078476"/>
    </source>
</evidence>
<evidence type="ECO:0008006" key="4">
    <source>
        <dbReference type="Google" id="ProtNLM"/>
    </source>
</evidence>
<evidence type="ECO:0000313" key="2">
    <source>
        <dbReference type="EMBL" id="OAI10220.1"/>
    </source>
</evidence>
<reference evidence="2 3" key="1">
    <citation type="submission" date="2016-03" db="EMBL/GenBank/DDBJ databases">
        <authorList>
            <person name="Ploux O."/>
        </authorList>
    </citation>
    <scope>NUCLEOTIDE SEQUENCE [LARGE SCALE GENOMIC DNA]</scope>
    <source>
        <strain evidence="2 3">R-45370</strain>
    </source>
</reference>
<keyword evidence="3" id="KW-1185">Reference proteome</keyword>
<comment type="caution">
    <text evidence="2">The sequence shown here is derived from an EMBL/GenBank/DDBJ whole genome shotgun (WGS) entry which is preliminary data.</text>
</comment>
<evidence type="ECO:0000256" key="1">
    <source>
        <dbReference type="SAM" id="SignalP"/>
    </source>
</evidence>
<dbReference type="STRING" id="980561.A1359_17175"/>
<gene>
    <name evidence="2" type="ORF">A1359_17175</name>
</gene>